<accession>A0AC35TV49</accession>
<dbReference type="WBParaSite" id="RSKR_0000469800.1">
    <property type="protein sequence ID" value="RSKR_0000469800.1"/>
    <property type="gene ID" value="RSKR_0000469800"/>
</dbReference>
<sequence>MISGVIDLIFFFDHFVTGTCALYSPYARMIAPTTPTLWLGGVYFFGFWCAYSLDLLALYISINRFFMILFPIKAKLIFEQTFYYTMAFMACLAAAPAWFHIISLAYFTLISNEYTNNIPIAVFTNVPIKGYEKTATNNSVIILVVVSSATFAMNLMTFGGIMYKIRGHTIKKTEIKMAIYSVFLFLSQQSYTCLFYTGYFGGSFPDLSISYFAKVIKPWAYVIFCLTPAVSLMCLSKNVRSIVLEFVKGRKIGSSQMGTTQIKTIKETIIAPSRRLNQV</sequence>
<reference evidence="2" key="1">
    <citation type="submission" date="2016-11" db="UniProtKB">
        <authorList>
            <consortium name="WormBaseParasite"/>
        </authorList>
    </citation>
    <scope>IDENTIFICATION</scope>
    <source>
        <strain evidence="2">KR3021</strain>
    </source>
</reference>
<evidence type="ECO:0000313" key="2">
    <source>
        <dbReference type="WBParaSite" id="RSKR_0000469800.1"/>
    </source>
</evidence>
<evidence type="ECO:0000313" key="1">
    <source>
        <dbReference type="Proteomes" id="UP000095286"/>
    </source>
</evidence>
<proteinExistence type="predicted"/>
<dbReference type="Proteomes" id="UP000095286">
    <property type="component" value="Unplaced"/>
</dbReference>
<organism evidence="1 2">
    <name type="scientific">Rhabditophanes sp. KR3021</name>
    <dbReference type="NCBI Taxonomy" id="114890"/>
    <lineage>
        <taxon>Eukaryota</taxon>
        <taxon>Metazoa</taxon>
        <taxon>Ecdysozoa</taxon>
        <taxon>Nematoda</taxon>
        <taxon>Chromadorea</taxon>
        <taxon>Rhabditida</taxon>
        <taxon>Tylenchina</taxon>
        <taxon>Panagrolaimomorpha</taxon>
        <taxon>Strongyloidoidea</taxon>
        <taxon>Alloionematidae</taxon>
        <taxon>Rhabditophanes</taxon>
    </lineage>
</organism>
<protein>
    <submittedName>
        <fullName evidence="2">Serpentine receptor class gamma</fullName>
    </submittedName>
</protein>
<name>A0AC35TV49_9BILA</name>